<organism evidence="1 2">
    <name type="scientific">Citrus sinensis</name>
    <name type="common">Sweet orange</name>
    <name type="synonym">Citrus aurantium var. sinensis</name>
    <dbReference type="NCBI Taxonomy" id="2711"/>
    <lineage>
        <taxon>Eukaryota</taxon>
        <taxon>Viridiplantae</taxon>
        <taxon>Streptophyta</taxon>
        <taxon>Embryophyta</taxon>
        <taxon>Tracheophyta</taxon>
        <taxon>Spermatophyta</taxon>
        <taxon>Magnoliopsida</taxon>
        <taxon>eudicotyledons</taxon>
        <taxon>Gunneridae</taxon>
        <taxon>Pentapetalae</taxon>
        <taxon>rosids</taxon>
        <taxon>malvids</taxon>
        <taxon>Sapindales</taxon>
        <taxon>Rutaceae</taxon>
        <taxon>Aurantioideae</taxon>
        <taxon>Citrus</taxon>
    </lineage>
</organism>
<protein>
    <submittedName>
        <fullName evidence="1">Uncharacterized protein</fullName>
    </submittedName>
</protein>
<dbReference type="EMBL" id="KK784879">
    <property type="protein sequence ID" value="KDO78174.1"/>
    <property type="molecule type" value="Genomic_DNA"/>
</dbReference>
<name>A0A067GF07_CITSI</name>
<sequence>MPLFLFERSLSSQRTSHNKEFSFARASNQKKGSLRRVPSATIFCFSYESLKVHKLNTTGFAYKFTSCNQIYLMIEKSIYPLFYNNSWLNFTMYALIKKWTLRLVESNLLNLMSVLLKIIY</sequence>
<dbReference type="AlphaFoldDB" id="A0A067GF07"/>
<dbReference type="Proteomes" id="UP000027120">
    <property type="component" value="Unassembled WGS sequence"/>
</dbReference>
<evidence type="ECO:0000313" key="2">
    <source>
        <dbReference type="Proteomes" id="UP000027120"/>
    </source>
</evidence>
<keyword evidence="2" id="KW-1185">Reference proteome</keyword>
<evidence type="ECO:0000313" key="1">
    <source>
        <dbReference type="EMBL" id="KDO78174.1"/>
    </source>
</evidence>
<reference evidence="1 2" key="1">
    <citation type="submission" date="2014-04" db="EMBL/GenBank/DDBJ databases">
        <authorList>
            <consortium name="International Citrus Genome Consortium"/>
            <person name="Gmitter F."/>
            <person name="Chen C."/>
            <person name="Farmerie W."/>
            <person name="Harkins T."/>
            <person name="Desany B."/>
            <person name="Mohiuddin M."/>
            <person name="Kodira C."/>
            <person name="Borodovsky M."/>
            <person name="Lomsadze A."/>
            <person name="Burns P."/>
            <person name="Jenkins J."/>
            <person name="Prochnik S."/>
            <person name="Shu S."/>
            <person name="Chapman J."/>
            <person name="Pitluck S."/>
            <person name="Schmutz J."/>
            <person name="Rokhsar D."/>
        </authorList>
    </citation>
    <scope>NUCLEOTIDE SEQUENCE</scope>
</reference>
<proteinExistence type="predicted"/>
<gene>
    <name evidence="1" type="ORF">CISIN_1g033403mg</name>
</gene>
<accession>A0A067GF07</accession>